<feature type="region of interest" description="Disordered" evidence="1">
    <location>
        <begin position="42"/>
        <end position="72"/>
    </location>
</feature>
<sequence length="204" mass="21443">MRNSLAHRARSVVTRRPRRTLGAAIGAGAVLFGVLAVPSAGAADEKSSPETASSVRFPASPRAGHAAPASDEISKVRVTRNEVPVKPGSKTKVTVTVDSPEAGHIWVYLDRVHVGDMGKQWANGPHPGLTAKPDKKCVFFTDPEKIGIGTGFKCPTPKGHSKVVFTAKVPKNLPSGSVAFFDAYHQIGSSMWNAGSFSGGFGVK</sequence>
<name>A0A7H8NEH6_9ACTN</name>
<dbReference type="RefSeq" id="WP_176164590.1">
    <property type="nucleotide sequence ID" value="NZ_CP054929.1"/>
</dbReference>
<organism evidence="2 3">
    <name type="scientific">Streptomyces buecherae</name>
    <dbReference type="NCBI Taxonomy" id="2763006"/>
    <lineage>
        <taxon>Bacteria</taxon>
        <taxon>Bacillati</taxon>
        <taxon>Actinomycetota</taxon>
        <taxon>Actinomycetes</taxon>
        <taxon>Kitasatosporales</taxon>
        <taxon>Streptomycetaceae</taxon>
        <taxon>Streptomyces</taxon>
    </lineage>
</organism>
<evidence type="ECO:0000313" key="2">
    <source>
        <dbReference type="EMBL" id="QKW52880.1"/>
    </source>
</evidence>
<reference evidence="2 3" key="1">
    <citation type="submission" date="2020-06" db="EMBL/GenBank/DDBJ databases">
        <title>Genome mining for natural products.</title>
        <authorList>
            <person name="Zhang B."/>
            <person name="Shi J."/>
            <person name="Ge H."/>
        </authorList>
    </citation>
    <scope>NUCLEOTIDE SEQUENCE [LARGE SCALE GENOMIC DNA]</scope>
    <source>
        <strain evidence="2 3">NA00687</strain>
    </source>
</reference>
<dbReference type="EMBL" id="CP054929">
    <property type="protein sequence ID" value="QKW52880.1"/>
    <property type="molecule type" value="Genomic_DNA"/>
</dbReference>
<keyword evidence="3" id="KW-1185">Reference proteome</keyword>
<dbReference type="AlphaFoldDB" id="A0A7H8NEH6"/>
<evidence type="ECO:0000313" key="3">
    <source>
        <dbReference type="Proteomes" id="UP000509303"/>
    </source>
</evidence>
<gene>
    <name evidence="2" type="ORF">HUT08_28805</name>
</gene>
<proteinExistence type="predicted"/>
<protein>
    <submittedName>
        <fullName evidence="2">Uncharacterized protein</fullName>
    </submittedName>
</protein>
<dbReference type="Proteomes" id="UP000509303">
    <property type="component" value="Chromosome"/>
</dbReference>
<accession>A0A7H8NEH6</accession>
<evidence type="ECO:0000256" key="1">
    <source>
        <dbReference type="SAM" id="MobiDB-lite"/>
    </source>
</evidence>